<feature type="domain" description="GFO/IDH/MocA-like oxidoreductase" evidence="3">
    <location>
        <begin position="164"/>
        <end position="285"/>
    </location>
</feature>
<evidence type="ECO:0000313" key="5">
    <source>
        <dbReference type="Proteomes" id="UP000219453"/>
    </source>
</evidence>
<dbReference type="GO" id="GO:0000166">
    <property type="term" value="F:nucleotide binding"/>
    <property type="evidence" value="ECO:0007669"/>
    <property type="project" value="InterPro"/>
</dbReference>
<dbReference type="PANTHER" id="PTHR43818">
    <property type="entry name" value="BCDNA.GH03377"/>
    <property type="match status" value="1"/>
</dbReference>
<keyword evidence="5" id="KW-1185">Reference proteome</keyword>
<evidence type="ECO:0000313" key="4">
    <source>
        <dbReference type="EMBL" id="SNZ17414.1"/>
    </source>
</evidence>
<evidence type="ECO:0000259" key="2">
    <source>
        <dbReference type="Pfam" id="PF01408"/>
    </source>
</evidence>
<dbReference type="InterPro" id="IPR000683">
    <property type="entry name" value="Gfo/Idh/MocA-like_OxRdtase_N"/>
</dbReference>
<gene>
    <name evidence="4" type="ORF">SAMN06269185_3015</name>
</gene>
<dbReference type="PRINTS" id="PR01775">
    <property type="entry name" value="GLFROXRDTASE"/>
</dbReference>
<dbReference type="RefSeq" id="WP_097009906.1">
    <property type="nucleotide sequence ID" value="NZ_OBEJ01000005.1"/>
</dbReference>
<dbReference type="PANTHER" id="PTHR43818:SF11">
    <property type="entry name" value="BCDNA.GH03377"/>
    <property type="match status" value="1"/>
</dbReference>
<dbReference type="InterPro" id="IPR050463">
    <property type="entry name" value="Gfo/Idh/MocA_oxidrdct_glycsds"/>
</dbReference>
<dbReference type="AlphaFoldDB" id="A0A285P6Q4"/>
<accession>A0A285P6Q4</accession>
<reference evidence="5" key="1">
    <citation type="submission" date="2017-09" db="EMBL/GenBank/DDBJ databases">
        <authorList>
            <person name="Varghese N."/>
            <person name="Submissions S."/>
        </authorList>
    </citation>
    <scope>NUCLEOTIDE SEQUENCE [LARGE SCALE GENOMIC DNA]</scope>
    <source>
        <strain evidence="5">DSM 27208</strain>
    </source>
</reference>
<dbReference type="Pfam" id="PF22725">
    <property type="entry name" value="GFO_IDH_MocA_C3"/>
    <property type="match status" value="1"/>
</dbReference>
<name>A0A285P6Q4_NATPI</name>
<dbReference type="Proteomes" id="UP000219453">
    <property type="component" value="Unassembled WGS sequence"/>
</dbReference>
<dbReference type="InterPro" id="IPR049838">
    <property type="entry name" value="XacA-like"/>
</dbReference>
<dbReference type="InterPro" id="IPR036291">
    <property type="entry name" value="NAD(P)-bd_dom_sf"/>
</dbReference>
<sequence>MSGSPSEHAGAVGHHFAAFDRRDWHRPVDRGPLRFAVVGVGTFAKNRALPAISTVEQTETTVFVSNTVSESDPVAREYDIEAVVGYDEFHAGAATDDYDAVYVAAPNAFHREYAESAAKHGKHVLCEKPLATSVADARSMVDACEDAGVTLMTAYRLHVEPATRRTRELVQEGYIGRPVQVHSTFATKLLDGHDDDHWRLDPSIAGGGATIDLGVYPINAIRFLLDEDPVTVQGVTNAWGSAFDRVEEHAAFQLTFPSGVVASCSTTFDGQPDSHLQLVGTDGSISIDSPYGGDVPQEVTVECGDMRMEYTGAPVDDVCEEVAYFANHVLTGRRPGPDGRDGLTDLRVVEAVYDSAENGRRVELDADD</sequence>
<dbReference type="EMBL" id="OBEJ01000005">
    <property type="protein sequence ID" value="SNZ17414.1"/>
    <property type="molecule type" value="Genomic_DNA"/>
</dbReference>
<dbReference type="Pfam" id="PF01408">
    <property type="entry name" value="GFO_IDH_MocA"/>
    <property type="match status" value="1"/>
</dbReference>
<dbReference type="Gene3D" id="3.30.360.10">
    <property type="entry name" value="Dihydrodipicolinate Reductase, domain 2"/>
    <property type="match status" value="1"/>
</dbReference>
<protein>
    <submittedName>
        <fullName evidence="4">Xylose dehydrogenase (NAD/NADP)</fullName>
    </submittedName>
</protein>
<dbReference type="SUPFAM" id="SSF51735">
    <property type="entry name" value="NAD(P)-binding Rossmann-fold domains"/>
    <property type="match status" value="1"/>
</dbReference>
<dbReference type="NCBIfam" id="NF041392">
    <property type="entry name" value="XylDh_Gfo6_Halo"/>
    <property type="match status" value="1"/>
</dbReference>
<organism evidence="4 5">
    <name type="scientific">Natronoarchaeum philippinense</name>
    <dbReference type="NCBI Taxonomy" id="558529"/>
    <lineage>
        <taxon>Archaea</taxon>
        <taxon>Methanobacteriati</taxon>
        <taxon>Methanobacteriota</taxon>
        <taxon>Stenosarchaea group</taxon>
        <taxon>Halobacteria</taxon>
        <taxon>Halobacteriales</taxon>
        <taxon>Natronoarchaeaceae</taxon>
    </lineage>
</organism>
<evidence type="ECO:0000259" key="3">
    <source>
        <dbReference type="Pfam" id="PF22725"/>
    </source>
</evidence>
<dbReference type="OrthoDB" id="195534at2157"/>
<proteinExistence type="predicted"/>
<dbReference type="Gene3D" id="3.40.50.720">
    <property type="entry name" value="NAD(P)-binding Rossmann-like Domain"/>
    <property type="match status" value="1"/>
</dbReference>
<dbReference type="InterPro" id="IPR008354">
    <property type="entry name" value="Glc-Fru_OxRdtase_bac"/>
</dbReference>
<dbReference type="InterPro" id="IPR055170">
    <property type="entry name" value="GFO_IDH_MocA-like_dom"/>
</dbReference>
<dbReference type="SUPFAM" id="SSF55347">
    <property type="entry name" value="Glyceraldehyde-3-phosphate dehydrogenase-like, C-terminal domain"/>
    <property type="match status" value="1"/>
</dbReference>
<evidence type="ECO:0000256" key="1">
    <source>
        <dbReference type="ARBA" id="ARBA00023002"/>
    </source>
</evidence>
<feature type="domain" description="Gfo/Idh/MocA-like oxidoreductase N-terminal" evidence="2">
    <location>
        <begin position="33"/>
        <end position="154"/>
    </location>
</feature>
<dbReference type="GO" id="GO:0016491">
    <property type="term" value="F:oxidoreductase activity"/>
    <property type="evidence" value="ECO:0007669"/>
    <property type="project" value="UniProtKB-KW"/>
</dbReference>
<keyword evidence="1" id="KW-0560">Oxidoreductase</keyword>